<dbReference type="InterPro" id="IPR021987">
    <property type="entry name" value="SLED"/>
</dbReference>
<gene>
    <name evidence="8" type="ORF">CUNI_LOCUS12286</name>
</gene>
<reference evidence="8" key="1">
    <citation type="submission" date="2021-04" db="EMBL/GenBank/DDBJ databases">
        <authorList>
            <consortium name="Molecular Ecology Group"/>
        </authorList>
    </citation>
    <scope>NUCLEOTIDE SEQUENCE</scope>
</reference>
<evidence type="ECO:0000256" key="5">
    <source>
        <dbReference type="PROSITE-ProRule" id="PRU00459"/>
    </source>
</evidence>
<dbReference type="EMBL" id="CAJHNH020002446">
    <property type="protein sequence ID" value="CAG5126728.1"/>
    <property type="molecule type" value="Genomic_DNA"/>
</dbReference>
<dbReference type="Proteomes" id="UP000678393">
    <property type="component" value="Unassembled WGS sequence"/>
</dbReference>
<sequence length="1105" mass="121294">MSIETAVLNSGAQGAMVSLPQSFCFSGNQIGNCNISSGMASNHANNGATHLNAVSIGSMFGVTTDGLSQQFVQPLTIQQQQSLALPVNQQQQQTQQLSVPHALTLGQGMSLMSQSLPLGQIVCSTVATPLSFMNPTIFTMSSAAGHQNQYISNSFAQFPLVLGNQQSIFTGINTAAALTSQTNESVPVSQMSRVSQAAHIEMTNCLGTGHLSSNSMTVSEISSNPASLSSQPVSVFSFASPALSIATSMKPVVTHSHPSPDTTIVSQSMHVDQSCSEVAVTSVDTTNLVSSSTHTSFLPLSVAPVNQFPEFDFKKATQNSTRTENGLSDKTVTAPQSSVPKLNVGHARMKFTPVDSENRATSVCNSYSDGLHDEYADLIDNGEEDDYSASGLGGLGDRVSPDDHFQPLHVKLEPYENDDDDEPDDGSSKQSTSPGGLEVARETDHQGNTARINAQGNLTDVEDLDDTEFVWEDYLRETGSAAVPPTAFKHVETSLQSGFSKGMKLEAPNKHIPDTYWVATIVMTCGPLLRLRYEGYNDNSSADFWSDPMTSDIHPIGWCEENSKTLQPPEGATPVDQIKEGMRLEIQDELKPNQLWLVRIMENIGGRLCLRYEGIDGASCDLWLFYLHERLHPIGWCKQAGYNYSPPSVVKMKSNKTEKELMKILDISLADAVKQNLPADIYHDQHEIEQHKFEVGMKLEAVDGSNGYSICPATVTEVIDSKYFIIEIDSLIGSSMEKKAQFCCHRNTPTIFPVNWASTRGIKLATPLGWPESEFRWDNYLKSCKATAAPAHFFNLGVPEHEFECGMKLEAVKPSQPTQICAATITNIVEHLMWIHLDSSKRMMDSHVESVNSLNLFPVGWCVSVGYQLLPPCRMGGGSAGRRRIAVVQPEMADNQREKSQNPSNSGKELFGGPQIYFNHRCFSGPYLNKGRLSELPRSVGPGPVALVMKEVLTLLINTAYKSSRVLRELQLDGMPGPGMTQQLLKAKYKGKSYRAWVEICCTAGQLEEFCRRVCLKLECCPNLMSPYFVNDICSENCGGLTKTKYTYYYGKRKKKIGRPPGGHSNLEKGQKKPGKHRKRKKLDVISKQSELIPQEQEDNAEDDK</sequence>
<dbReference type="InterPro" id="IPR004092">
    <property type="entry name" value="Mbt"/>
</dbReference>
<name>A0A8S3ZEV4_9EUPU</name>
<feature type="region of interest" description="Disordered" evidence="6">
    <location>
        <begin position="1055"/>
        <end position="1105"/>
    </location>
</feature>
<dbReference type="Pfam" id="PF02820">
    <property type="entry name" value="MBT"/>
    <property type="match status" value="4"/>
</dbReference>
<dbReference type="GO" id="GO:0005634">
    <property type="term" value="C:nucleus"/>
    <property type="evidence" value="ECO:0007669"/>
    <property type="project" value="UniProtKB-SubCell"/>
</dbReference>
<dbReference type="AlphaFoldDB" id="A0A8S3ZEV4"/>
<dbReference type="GO" id="GO:0042393">
    <property type="term" value="F:histone binding"/>
    <property type="evidence" value="ECO:0007669"/>
    <property type="project" value="TreeGrafter"/>
</dbReference>
<dbReference type="InterPro" id="IPR050548">
    <property type="entry name" value="PcG_chromatin_remod_factors"/>
</dbReference>
<protein>
    <recommendedName>
        <fullName evidence="7">SLED domain-containing protein</fullName>
    </recommendedName>
</protein>
<feature type="region of interest" description="Disordered" evidence="6">
    <location>
        <begin position="316"/>
        <end position="340"/>
    </location>
</feature>
<dbReference type="InterPro" id="IPR038348">
    <property type="entry name" value="SLED_sf"/>
</dbReference>
<organism evidence="8 9">
    <name type="scientific">Candidula unifasciata</name>
    <dbReference type="NCBI Taxonomy" id="100452"/>
    <lineage>
        <taxon>Eukaryota</taxon>
        <taxon>Metazoa</taxon>
        <taxon>Spiralia</taxon>
        <taxon>Lophotrochozoa</taxon>
        <taxon>Mollusca</taxon>
        <taxon>Gastropoda</taxon>
        <taxon>Heterobranchia</taxon>
        <taxon>Euthyneura</taxon>
        <taxon>Panpulmonata</taxon>
        <taxon>Eupulmonata</taxon>
        <taxon>Stylommatophora</taxon>
        <taxon>Helicina</taxon>
        <taxon>Helicoidea</taxon>
        <taxon>Geomitridae</taxon>
        <taxon>Candidula</taxon>
    </lineage>
</organism>
<feature type="repeat" description="MBT" evidence="5">
    <location>
        <begin position="659"/>
        <end position="767"/>
    </location>
</feature>
<dbReference type="Gene3D" id="2.30.30.140">
    <property type="match status" value="4"/>
</dbReference>
<keyword evidence="3" id="KW-0677">Repeat</keyword>
<proteinExistence type="predicted"/>
<dbReference type="Pfam" id="PF12140">
    <property type="entry name" value="SLED"/>
    <property type="match status" value="1"/>
</dbReference>
<feature type="non-terminal residue" evidence="8">
    <location>
        <position position="1105"/>
    </location>
</feature>
<evidence type="ECO:0000313" key="9">
    <source>
        <dbReference type="Proteomes" id="UP000678393"/>
    </source>
</evidence>
<dbReference type="GO" id="GO:0003682">
    <property type="term" value="F:chromatin binding"/>
    <property type="evidence" value="ECO:0007669"/>
    <property type="project" value="TreeGrafter"/>
</dbReference>
<dbReference type="PANTHER" id="PTHR12247">
    <property type="entry name" value="POLYCOMB GROUP PROTEIN"/>
    <property type="match status" value="1"/>
</dbReference>
<feature type="compositionally biased region" description="Acidic residues" evidence="6">
    <location>
        <begin position="415"/>
        <end position="425"/>
    </location>
</feature>
<feature type="compositionally biased region" description="Basic residues" evidence="6">
    <location>
        <begin position="1072"/>
        <end position="1082"/>
    </location>
</feature>
<dbReference type="SUPFAM" id="SSF63748">
    <property type="entry name" value="Tudor/PWWP/MBT"/>
    <property type="match status" value="4"/>
</dbReference>
<dbReference type="CDD" id="cd20096">
    <property type="entry name" value="MBT_SFMBT_rpt4"/>
    <property type="match status" value="1"/>
</dbReference>
<evidence type="ECO:0000313" key="8">
    <source>
        <dbReference type="EMBL" id="CAG5126728.1"/>
    </source>
</evidence>
<feature type="repeat" description="MBT" evidence="5">
    <location>
        <begin position="469"/>
        <end position="569"/>
    </location>
</feature>
<feature type="repeat" description="MBT" evidence="5">
    <location>
        <begin position="576"/>
        <end position="647"/>
    </location>
</feature>
<keyword evidence="4" id="KW-0539">Nucleus</keyword>
<dbReference type="GO" id="GO:0045892">
    <property type="term" value="P:negative regulation of DNA-templated transcription"/>
    <property type="evidence" value="ECO:0007669"/>
    <property type="project" value="TreeGrafter"/>
</dbReference>
<evidence type="ECO:0000259" key="7">
    <source>
        <dbReference type="Pfam" id="PF12140"/>
    </source>
</evidence>
<dbReference type="PROSITE" id="PS51079">
    <property type="entry name" value="MBT"/>
    <property type="match status" value="4"/>
</dbReference>
<dbReference type="CDD" id="cd20095">
    <property type="entry name" value="MBT_SFMBT_rpt3"/>
    <property type="match status" value="1"/>
</dbReference>
<dbReference type="CDD" id="cd20093">
    <property type="entry name" value="MBT_SFMBT_rpt1"/>
    <property type="match status" value="1"/>
</dbReference>
<feature type="compositionally biased region" description="Acidic residues" evidence="6">
    <location>
        <begin position="1096"/>
        <end position="1105"/>
    </location>
</feature>
<comment type="subcellular location">
    <subcellularLocation>
        <location evidence="1">Nucleus</location>
    </subcellularLocation>
</comment>
<accession>A0A8S3ZEV4</accession>
<evidence type="ECO:0000256" key="6">
    <source>
        <dbReference type="SAM" id="MobiDB-lite"/>
    </source>
</evidence>
<comment type="caution">
    <text evidence="8">The sequence shown here is derived from an EMBL/GenBank/DDBJ whole genome shotgun (WGS) entry which is preliminary data.</text>
</comment>
<keyword evidence="2" id="KW-0678">Repressor</keyword>
<feature type="region of interest" description="Disordered" evidence="6">
    <location>
        <begin position="382"/>
        <end position="459"/>
    </location>
</feature>
<evidence type="ECO:0000256" key="4">
    <source>
        <dbReference type="ARBA" id="ARBA00023242"/>
    </source>
</evidence>
<dbReference type="CDD" id="cd20094">
    <property type="entry name" value="MBT_SFMBT_rpt2"/>
    <property type="match status" value="1"/>
</dbReference>
<evidence type="ECO:0000256" key="1">
    <source>
        <dbReference type="ARBA" id="ARBA00004123"/>
    </source>
</evidence>
<feature type="domain" description="SLED" evidence="7">
    <location>
        <begin position="914"/>
        <end position="1027"/>
    </location>
</feature>
<dbReference type="Gene3D" id="3.90.1150.190">
    <property type="entry name" value="SLED domain"/>
    <property type="match status" value="1"/>
</dbReference>
<keyword evidence="9" id="KW-1185">Reference proteome</keyword>
<dbReference type="OrthoDB" id="5800688at2759"/>
<dbReference type="PANTHER" id="PTHR12247:SF129">
    <property type="entry name" value="SOP-2-RELATED PROTEIN 3"/>
    <property type="match status" value="1"/>
</dbReference>
<dbReference type="SMART" id="SM00561">
    <property type="entry name" value="MBT"/>
    <property type="match status" value="4"/>
</dbReference>
<evidence type="ECO:0000256" key="2">
    <source>
        <dbReference type="ARBA" id="ARBA00022491"/>
    </source>
</evidence>
<feature type="compositionally biased region" description="Polar residues" evidence="6">
    <location>
        <begin position="446"/>
        <end position="458"/>
    </location>
</feature>
<feature type="compositionally biased region" description="Basic and acidic residues" evidence="6">
    <location>
        <begin position="399"/>
        <end position="414"/>
    </location>
</feature>
<evidence type="ECO:0000256" key="3">
    <source>
        <dbReference type="ARBA" id="ARBA00022737"/>
    </source>
</evidence>
<feature type="repeat" description="MBT" evidence="5">
    <location>
        <begin position="775"/>
        <end position="872"/>
    </location>
</feature>